<evidence type="ECO:0000256" key="7">
    <source>
        <dbReference type="ARBA" id="ARBA00023136"/>
    </source>
</evidence>
<dbReference type="AlphaFoldDB" id="A0A9D1CPM0"/>
<comment type="caution">
    <text evidence="10">The sequence shown here is derived from an EMBL/GenBank/DDBJ whole genome shotgun (WGS) entry which is preliminary data.</text>
</comment>
<feature type="transmembrane region" description="Helical" evidence="8">
    <location>
        <begin position="97"/>
        <end position="118"/>
    </location>
</feature>
<feature type="transmembrane region" description="Helical" evidence="8">
    <location>
        <begin position="209"/>
        <end position="230"/>
    </location>
</feature>
<dbReference type="Pfam" id="PF13303">
    <property type="entry name" value="PTS_EIIC_2"/>
    <property type="match status" value="1"/>
</dbReference>
<evidence type="ECO:0000256" key="5">
    <source>
        <dbReference type="ARBA" id="ARBA00022692"/>
    </source>
</evidence>
<protein>
    <submittedName>
        <fullName evidence="10">PTS sugar transporter subunit IIC</fullName>
    </submittedName>
</protein>
<feature type="transmembrane region" description="Helical" evidence="8">
    <location>
        <begin position="167"/>
        <end position="197"/>
    </location>
</feature>
<proteinExistence type="predicted"/>
<organism evidence="10 11">
    <name type="scientific">Candidatus Onthenecus intestinigallinarum</name>
    <dbReference type="NCBI Taxonomy" id="2840875"/>
    <lineage>
        <taxon>Bacteria</taxon>
        <taxon>Bacillati</taxon>
        <taxon>Bacillota</taxon>
        <taxon>Clostridia</taxon>
        <taxon>Eubacteriales</taxon>
        <taxon>Candidatus Onthenecus</taxon>
    </lineage>
</organism>
<name>A0A9D1CPM0_9FIRM</name>
<evidence type="ECO:0000256" key="2">
    <source>
        <dbReference type="ARBA" id="ARBA00022448"/>
    </source>
</evidence>
<comment type="subcellular location">
    <subcellularLocation>
        <location evidence="1">Cell membrane</location>
        <topology evidence="1">Multi-pass membrane protein</topology>
    </subcellularLocation>
</comment>
<dbReference type="InterPro" id="IPR003352">
    <property type="entry name" value="PTS_EIIC"/>
</dbReference>
<feature type="transmembrane region" description="Helical" evidence="8">
    <location>
        <begin position="311"/>
        <end position="332"/>
    </location>
</feature>
<sequence>MQEAKGKGLGARLFKRYGLDALSAMALGLFSTLIIGTILDQLGQYVPGLSGLSSFAATAKSNPVVGGAIGVAVAWGMKVAPLAMFTSAVSGAIGYELGAPLGCFIAAVLGAEAGNFVAGKTKLDIILVPSATIVVGGLAAVLCAPAVNGLMNLLRGFIDTATRMQPVPMGIIVSVVVGLALTAPISSAALCAMIFVAPEGEALGLGLQLAAGAATVGCCAQMVGFAVTSFRENGVGGLIAQGLGTSMLQVPNILRHPLILVPPTLASAILGPLATTLFDMRNAGVFAGMGTAGLVGQIGTFQSMAGAGAGVVLLKVLALHIALPALLSLLICAAMRRAGLIHDGDMKLEL</sequence>
<keyword evidence="6 8" id="KW-1133">Transmembrane helix</keyword>
<dbReference type="GO" id="GO:0005886">
    <property type="term" value="C:plasma membrane"/>
    <property type="evidence" value="ECO:0007669"/>
    <property type="project" value="UniProtKB-SubCell"/>
</dbReference>
<keyword evidence="7 8" id="KW-0472">Membrane</keyword>
<feature type="transmembrane region" description="Helical" evidence="8">
    <location>
        <begin position="21"/>
        <end position="39"/>
    </location>
</feature>
<keyword evidence="5 8" id="KW-0812">Transmembrane</keyword>
<dbReference type="GO" id="GO:0008982">
    <property type="term" value="F:protein-N(PI)-phosphohistidine-sugar phosphotransferase activity"/>
    <property type="evidence" value="ECO:0007669"/>
    <property type="project" value="InterPro"/>
</dbReference>
<keyword evidence="4 10" id="KW-0762">Sugar transport</keyword>
<feature type="domain" description="Phosphotransferase system EIIC" evidence="9">
    <location>
        <begin position="20"/>
        <end position="348"/>
    </location>
</feature>
<reference evidence="10" key="1">
    <citation type="submission" date="2020-10" db="EMBL/GenBank/DDBJ databases">
        <authorList>
            <person name="Gilroy R."/>
        </authorList>
    </citation>
    <scope>NUCLEOTIDE SEQUENCE</scope>
    <source>
        <strain evidence="10">ChiSxjej2B14-6234</strain>
    </source>
</reference>
<feature type="transmembrane region" description="Helical" evidence="8">
    <location>
        <begin position="285"/>
        <end position="305"/>
    </location>
</feature>
<evidence type="ECO:0000256" key="1">
    <source>
        <dbReference type="ARBA" id="ARBA00004651"/>
    </source>
</evidence>
<dbReference type="Proteomes" id="UP000886887">
    <property type="component" value="Unassembled WGS sequence"/>
</dbReference>
<evidence type="ECO:0000256" key="4">
    <source>
        <dbReference type="ARBA" id="ARBA00022597"/>
    </source>
</evidence>
<gene>
    <name evidence="10" type="ORF">IAB73_00640</name>
</gene>
<evidence type="ECO:0000259" key="9">
    <source>
        <dbReference type="Pfam" id="PF13303"/>
    </source>
</evidence>
<evidence type="ECO:0000313" key="10">
    <source>
        <dbReference type="EMBL" id="HIQ70715.1"/>
    </source>
</evidence>
<evidence type="ECO:0000313" key="11">
    <source>
        <dbReference type="Proteomes" id="UP000886887"/>
    </source>
</evidence>
<reference evidence="10" key="2">
    <citation type="journal article" date="2021" name="PeerJ">
        <title>Extensive microbial diversity within the chicken gut microbiome revealed by metagenomics and culture.</title>
        <authorList>
            <person name="Gilroy R."/>
            <person name="Ravi A."/>
            <person name="Getino M."/>
            <person name="Pursley I."/>
            <person name="Horton D.L."/>
            <person name="Alikhan N.F."/>
            <person name="Baker D."/>
            <person name="Gharbi K."/>
            <person name="Hall N."/>
            <person name="Watson M."/>
            <person name="Adriaenssens E.M."/>
            <person name="Foster-Nyarko E."/>
            <person name="Jarju S."/>
            <person name="Secka A."/>
            <person name="Antonio M."/>
            <person name="Oren A."/>
            <person name="Chaudhuri R.R."/>
            <person name="La Ragione R."/>
            <person name="Hildebrand F."/>
            <person name="Pallen M.J."/>
        </authorList>
    </citation>
    <scope>NUCLEOTIDE SEQUENCE</scope>
    <source>
        <strain evidence="10">ChiSxjej2B14-6234</strain>
    </source>
</reference>
<feature type="transmembrane region" description="Helical" evidence="8">
    <location>
        <begin position="125"/>
        <end position="147"/>
    </location>
</feature>
<evidence type="ECO:0000256" key="8">
    <source>
        <dbReference type="SAM" id="Phobius"/>
    </source>
</evidence>
<dbReference type="EMBL" id="DVFJ01000002">
    <property type="protein sequence ID" value="HIQ70715.1"/>
    <property type="molecule type" value="Genomic_DNA"/>
</dbReference>
<evidence type="ECO:0000256" key="3">
    <source>
        <dbReference type="ARBA" id="ARBA00022475"/>
    </source>
</evidence>
<keyword evidence="3" id="KW-1003">Cell membrane</keyword>
<evidence type="ECO:0000256" key="6">
    <source>
        <dbReference type="ARBA" id="ARBA00022989"/>
    </source>
</evidence>
<accession>A0A9D1CPM0</accession>
<dbReference type="GO" id="GO:0009401">
    <property type="term" value="P:phosphoenolpyruvate-dependent sugar phosphotransferase system"/>
    <property type="evidence" value="ECO:0007669"/>
    <property type="project" value="InterPro"/>
</dbReference>
<keyword evidence="2" id="KW-0813">Transport</keyword>